<evidence type="ECO:0000313" key="7">
    <source>
        <dbReference type="EMBL" id="TYH89944.1"/>
    </source>
</evidence>
<reference evidence="7 8" key="1">
    <citation type="submission" date="2019-07" db="EMBL/GenBank/DDBJ databases">
        <title>WGS assembly of Gossypium tomentosum.</title>
        <authorList>
            <person name="Chen Z.J."/>
            <person name="Sreedasyam A."/>
            <person name="Ando A."/>
            <person name="Song Q."/>
            <person name="De L."/>
            <person name="Hulse-Kemp A."/>
            <person name="Ding M."/>
            <person name="Ye W."/>
            <person name="Kirkbride R."/>
            <person name="Jenkins J."/>
            <person name="Plott C."/>
            <person name="Lovell J."/>
            <person name="Lin Y.-M."/>
            <person name="Vaughn R."/>
            <person name="Liu B."/>
            <person name="Li W."/>
            <person name="Simpson S."/>
            <person name="Scheffler B."/>
            <person name="Saski C."/>
            <person name="Grover C."/>
            <person name="Hu G."/>
            <person name="Conover J."/>
            <person name="Carlson J."/>
            <person name="Shu S."/>
            <person name="Boston L."/>
            <person name="Williams M."/>
            <person name="Peterson D."/>
            <person name="Mcgee K."/>
            <person name="Jones D."/>
            <person name="Wendel J."/>
            <person name="Stelly D."/>
            <person name="Grimwood J."/>
            <person name="Schmutz J."/>
        </authorList>
    </citation>
    <scope>NUCLEOTIDE SEQUENCE [LARGE SCALE GENOMIC DNA]</scope>
    <source>
        <strain evidence="7">7179.01</strain>
    </source>
</reference>
<dbReference type="InterPro" id="IPR005508">
    <property type="entry name" value="At2g31720-like"/>
</dbReference>
<proteinExistence type="predicted"/>
<dbReference type="Pfam" id="PF03754">
    <property type="entry name" value="At2g31720-like"/>
    <property type="match status" value="1"/>
</dbReference>
<dbReference type="PANTHER" id="PTHR31541:SF25">
    <property type="entry name" value="GAMMA-GLIADIN B"/>
    <property type="match status" value="1"/>
</dbReference>
<evidence type="ECO:0000256" key="4">
    <source>
        <dbReference type="ARBA" id="ARBA00023163"/>
    </source>
</evidence>
<sequence length="263" mass="30116">MSKLTCKEKIDDRNRSWLELLNYVEASTSSESEKLDKLTQMVLPKFVARLVKEKEDKMMIEKDGLKSCHEVGVEGKQDYLTGKQKKQTTKGNKKKQKINNQRKGQDSEKLMEIGLEPPPDMPQVFQDYIRDLGGSEIKLVIQKFLQVTDLRSQQNRLSMSLKQIRSAFLSEDEERTLNAKRQMAVPLVEPCLSVSTVNLAKWSIRSSLSYIINGDYSKVLKNNRNSLKPNAVVQIWSFRIEPNSQLNFALIKVIDGEDGHVIN</sequence>
<evidence type="ECO:0000256" key="2">
    <source>
        <dbReference type="ARBA" id="ARBA00023015"/>
    </source>
</evidence>
<evidence type="ECO:0000256" key="3">
    <source>
        <dbReference type="ARBA" id="ARBA00023125"/>
    </source>
</evidence>
<keyword evidence="4" id="KW-0804">Transcription</keyword>
<dbReference type="Gene3D" id="2.40.330.10">
    <property type="entry name" value="DNA-binding pseudobarrel domain"/>
    <property type="match status" value="1"/>
</dbReference>
<evidence type="ECO:0000256" key="1">
    <source>
        <dbReference type="ARBA" id="ARBA00004123"/>
    </source>
</evidence>
<keyword evidence="2" id="KW-0805">Transcription regulation</keyword>
<evidence type="ECO:0000256" key="6">
    <source>
        <dbReference type="SAM" id="MobiDB-lite"/>
    </source>
</evidence>
<dbReference type="GO" id="GO:0005634">
    <property type="term" value="C:nucleus"/>
    <property type="evidence" value="ECO:0007669"/>
    <property type="project" value="UniProtKB-SubCell"/>
</dbReference>
<dbReference type="PANTHER" id="PTHR31541">
    <property type="entry name" value="B3 DOMAIN PLANT PROTEIN-RELATED"/>
    <property type="match status" value="1"/>
</dbReference>
<comment type="subcellular location">
    <subcellularLocation>
        <location evidence="1">Nucleus</location>
    </subcellularLocation>
</comment>
<evidence type="ECO:0000256" key="5">
    <source>
        <dbReference type="ARBA" id="ARBA00023242"/>
    </source>
</evidence>
<dbReference type="InterPro" id="IPR015300">
    <property type="entry name" value="DNA-bd_pseudobarrel_sf"/>
</dbReference>
<feature type="region of interest" description="Disordered" evidence="6">
    <location>
        <begin position="79"/>
        <end position="108"/>
    </location>
</feature>
<dbReference type="Proteomes" id="UP000322667">
    <property type="component" value="Chromosome A13"/>
</dbReference>
<accession>A0A5D2MFE3</accession>
<dbReference type="EMBL" id="CM017622">
    <property type="protein sequence ID" value="TYH89944.1"/>
    <property type="molecule type" value="Genomic_DNA"/>
</dbReference>
<evidence type="ECO:0000313" key="8">
    <source>
        <dbReference type="Proteomes" id="UP000322667"/>
    </source>
</evidence>
<name>A0A5D2MFE3_GOSTO</name>
<organism evidence="7 8">
    <name type="scientific">Gossypium tomentosum</name>
    <name type="common">Hawaiian cotton</name>
    <name type="synonym">Gossypium sandvicense</name>
    <dbReference type="NCBI Taxonomy" id="34277"/>
    <lineage>
        <taxon>Eukaryota</taxon>
        <taxon>Viridiplantae</taxon>
        <taxon>Streptophyta</taxon>
        <taxon>Embryophyta</taxon>
        <taxon>Tracheophyta</taxon>
        <taxon>Spermatophyta</taxon>
        <taxon>Magnoliopsida</taxon>
        <taxon>eudicotyledons</taxon>
        <taxon>Gunneridae</taxon>
        <taxon>Pentapetalae</taxon>
        <taxon>rosids</taxon>
        <taxon>malvids</taxon>
        <taxon>Malvales</taxon>
        <taxon>Malvaceae</taxon>
        <taxon>Malvoideae</taxon>
        <taxon>Gossypium</taxon>
    </lineage>
</organism>
<keyword evidence="8" id="KW-1185">Reference proteome</keyword>
<dbReference type="AlphaFoldDB" id="A0A5D2MFE3"/>
<gene>
    <name evidence="7" type="ORF">ES332_A13G016600v1</name>
</gene>
<feature type="compositionally biased region" description="Basic residues" evidence="6">
    <location>
        <begin position="83"/>
        <end position="97"/>
    </location>
</feature>
<keyword evidence="5" id="KW-0539">Nucleus</keyword>
<dbReference type="GO" id="GO:0003677">
    <property type="term" value="F:DNA binding"/>
    <property type="evidence" value="ECO:0007669"/>
    <property type="project" value="UniProtKB-KW"/>
</dbReference>
<evidence type="ECO:0008006" key="9">
    <source>
        <dbReference type="Google" id="ProtNLM"/>
    </source>
</evidence>
<keyword evidence="3" id="KW-0238">DNA-binding</keyword>
<protein>
    <recommendedName>
        <fullName evidence="9">TF-B3 domain-containing protein</fullName>
    </recommendedName>
</protein>